<dbReference type="InterPro" id="IPR012349">
    <property type="entry name" value="Split_barrel_FMN-bd"/>
</dbReference>
<dbReference type="AlphaFoldDB" id="A0A382LVF7"/>
<evidence type="ECO:0000256" key="1">
    <source>
        <dbReference type="ARBA" id="ARBA00001917"/>
    </source>
</evidence>
<comment type="cofactor">
    <cofactor evidence="1">
        <name>FMN</name>
        <dbReference type="ChEBI" id="CHEBI:58210"/>
    </cofactor>
</comment>
<dbReference type="GO" id="GO:0004733">
    <property type="term" value="F:pyridoxamine phosphate oxidase activity"/>
    <property type="evidence" value="ECO:0007669"/>
    <property type="project" value="InterPro"/>
</dbReference>
<dbReference type="PIRSF" id="PIRSF000190">
    <property type="entry name" value="Pyd_amn-ph_oxd"/>
    <property type="match status" value="1"/>
</dbReference>
<reference evidence="7" key="1">
    <citation type="submission" date="2018-05" db="EMBL/GenBank/DDBJ databases">
        <authorList>
            <person name="Lanie J.A."/>
            <person name="Ng W.-L."/>
            <person name="Kazmierczak K.M."/>
            <person name="Andrzejewski T.M."/>
            <person name="Davidsen T.M."/>
            <person name="Wayne K.J."/>
            <person name="Tettelin H."/>
            <person name="Glass J.I."/>
            <person name="Rusch D."/>
            <person name="Podicherti R."/>
            <person name="Tsui H.-C.T."/>
            <person name="Winkler M.E."/>
        </authorList>
    </citation>
    <scope>NUCLEOTIDE SEQUENCE</scope>
</reference>
<dbReference type="PANTHER" id="PTHR10851:SF0">
    <property type="entry name" value="PYRIDOXINE-5'-PHOSPHATE OXIDASE"/>
    <property type="match status" value="1"/>
</dbReference>
<dbReference type="NCBIfam" id="NF004231">
    <property type="entry name" value="PRK05679.1"/>
    <property type="match status" value="1"/>
</dbReference>
<keyword evidence="2" id="KW-0285">Flavoprotein</keyword>
<evidence type="ECO:0000256" key="3">
    <source>
        <dbReference type="ARBA" id="ARBA00022643"/>
    </source>
</evidence>
<evidence type="ECO:0000256" key="2">
    <source>
        <dbReference type="ARBA" id="ARBA00022630"/>
    </source>
</evidence>
<name>A0A382LVF7_9ZZZZ</name>
<accession>A0A382LVF7</accession>
<evidence type="ECO:0008006" key="8">
    <source>
        <dbReference type="Google" id="ProtNLM"/>
    </source>
</evidence>
<dbReference type="EMBL" id="UINC01089437">
    <property type="protein sequence ID" value="SVC40536.1"/>
    <property type="molecule type" value="Genomic_DNA"/>
</dbReference>
<feature type="domain" description="Pyridoxine 5'-phosphate oxidase dimerisation C-terminal" evidence="6">
    <location>
        <begin position="160"/>
        <end position="200"/>
    </location>
</feature>
<dbReference type="InterPro" id="IPR011576">
    <property type="entry name" value="Pyridox_Oxase_N"/>
</dbReference>
<evidence type="ECO:0000256" key="4">
    <source>
        <dbReference type="ARBA" id="ARBA00023002"/>
    </source>
</evidence>
<dbReference type="HAMAP" id="MF_01629">
    <property type="entry name" value="PdxH"/>
    <property type="match status" value="1"/>
</dbReference>
<organism evidence="7">
    <name type="scientific">marine metagenome</name>
    <dbReference type="NCBI Taxonomy" id="408172"/>
    <lineage>
        <taxon>unclassified sequences</taxon>
        <taxon>metagenomes</taxon>
        <taxon>ecological metagenomes</taxon>
    </lineage>
</organism>
<keyword evidence="3" id="KW-0288">FMN</keyword>
<dbReference type="NCBIfam" id="TIGR00558">
    <property type="entry name" value="pdxH"/>
    <property type="match status" value="1"/>
</dbReference>
<dbReference type="PANTHER" id="PTHR10851">
    <property type="entry name" value="PYRIDOXINE-5-PHOSPHATE OXIDASE"/>
    <property type="match status" value="1"/>
</dbReference>
<evidence type="ECO:0000259" key="5">
    <source>
        <dbReference type="Pfam" id="PF01243"/>
    </source>
</evidence>
<proteinExistence type="inferred from homology"/>
<dbReference type="SUPFAM" id="SSF50475">
    <property type="entry name" value="FMN-binding split barrel"/>
    <property type="match status" value="1"/>
</dbReference>
<protein>
    <recommendedName>
        <fullName evidence="8">Pyridoxamine 5'-phosphate oxidase putative domain-containing protein</fullName>
    </recommendedName>
</protein>
<feature type="domain" description="Pyridoxamine 5'-phosphate oxidase N-terminal" evidence="5">
    <location>
        <begin position="23"/>
        <end position="145"/>
    </location>
</feature>
<dbReference type="Pfam" id="PF10590">
    <property type="entry name" value="PNP_phzG_C"/>
    <property type="match status" value="1"/>
</dbReference>
<keyword evidence="4" id="KW-0560">Oxidoreductase</keyword>
<dbReference type="InterPro" id="IPR000659">
    <property type="entry name" value="Pyridox_Oxase"/>
</dbReference>
<dbReference type="Pfam" id="PF01243">
    <property type="entry name" value="PNPOx_N"/>
    <property type="match status" value="1"/>
</dbReference>
<dbReference type="InterPro" id="IPR019740">
    <property type="entry name" value="Pyridox_Oxase_CS"/>
</dbReference>
<dbReference type="PROSITE" id="PS01064">
    <property type="entry name" value="PYRIDOX_OXIDASE"/>
    <property type="match status" value="1"/>
</dbReference>
<dbReference type="GO" id="GO:0010181">
    <property type="term" value="F:FMN binding"/>
    <property type="evidence" value="ECO:0007669"/>
    <property type="project" value="InterPro"/>
</dbReference>
<evidence type="ECO:0000313" key="7">
    <source>
        <dbReference type="EMBL" id="SVC40536.1"/>
    </source>
</evidence>
<dbReference type="InterPro" id="IPR019576">
    <property type="entry name" value="Pyridoxamine_oxidase_dimer_C"/>
</dbReference>
<gene>
    <name evidence="7" type="ORF">METZ01_LOCUS293390</name>
</gene>
<dbReference type="GO" id="GO:0008615">
    <property type="term" value="P:pyridoxine biosynthetic process"/>
    <property type="evidence" value="ECO:0007669"/>
    <property type="project" value="InterPro"/>
</dbReference>
<dbReference type="Gene3D" id="2.30.110.10">
    <property type="entry name" value="Electron Transport, Fmn-binding Protein, Chain A"/>
    <property type="match status" value="1"/>
</dbReference>
<sequence>MNNNNLISLNEDPIDLFAKWYEEAKKTEVNDPNAMNLATISKDNKPSSRIVLLKSFSVNGFVFYTNTLSKKGNSLENNKHAALNFHWKSLLKQIRIEGEVTKVNAKEADEYFNSRPIDSRIGAWASSQSDYLKDRSELLKKVEIIKEKFTNKSIVRPPHWTGYLVVPSLIEFWQYMPHRLHDRVVYIKTESGWEAQNLYP</sequence>
<evidence type="ECO:0000259" key="6">
    <source>
        <dbReference type="Pfam" id="PF10590"/>
    </source>
</evidence>